<reference evidence="2" key="1">
    <citation type="journal article" date="2021" name="PeerJ">
        <title>Extensive microbial diversity within the chicken gut microbiome revealed by metagenomics and culture.</title>
        <authorList>
            <person name="Gilroy R."/>
            <person name="Ravi A."/>
            <person name="Getino M."/>
            <person name="Pursley I."/>
            <person name="Horton D.L."/>
            <person name="Alikhan N.F."/>
            <person name="Baker D."/>
            <person name="Gharbi K."/>
            <person name="Hall N."/>
            <person name="Watson M."/>
            <person name="Adriaenssens E.M."/>
            <person name="Foster-Nyarko E."/>
            <person name="Jarju S."/>
            <person name="Secka A."/>
            <person name="Antonio M."/>
            <person name="Oren A."/>
            <person name="Chaudhuri R.R."/>
            <person name="La Ragione R."/>
            <person name="Hildebrand F."/>
            <person name="Pallen M.J."/>
        </authorList>
    </citation>
    <scope>NUCLEOTIDE SEQUENCE</scope>
    <source>
        <strain evidence="2">ChiHjej12B11-16260</strain>
    </source>
</reference>
<dbReference type="GO" id="GO:0061711">
    <property type="term" value="F:tRNA N(6)-L-threonylcarbamoyladenine synthase activity"/>
    <property type="evidence" value="ECO:0007669"/>
    <property type="project" value="UniProtKB-EC"/>
</dbReference>
<gene>
    <name evidence="2" type="primary">tsaB</name>
    <name evidence="2" type="ORF">H9982_00520</name>
</gene>
<sequence length="230" mass="24920">MPNILHIETSTEVCSVALSCDGYVQFHREAFDGPSHASLLGGFVQDAVTYARLKELPLHAVAVSGGPGSYTGLRIGVSEAKGLCFGLGLPLIAVSTLELLCTTAMFRADAEPDALICPMIDARRMEVYAAVYDERLQPVVPVGAYVVDEHSFGDVLSRRKVVFCGNGAAKCKSVIQHPNAVFVDDIRPLASGMVALAERAFVRGDFCDVAYYEPFYLKEFVATRPKNKII</sequence>
<reference evidence="2" key="2">
    <citation type="submission" date="2021-04" db="EMBL/GenBank/DDBJ databases">
        <authorList>
            <person name="Gilroy R."/>
        </authorList>
    </citation>
    <scope>NUCLEOTIDE SEQUENCE</scope>
    <source>
        <strain evidence="2">ChiHjej12B11-16260</strain>
    </source>
</reference>
<protein>
    <submittedName>
        <fullName evidence="2">tRNA (Adenosine(37)-N6)-threonylcarbamoyltransferase complex dimerization subunit type 1 TsaB</fullName>
        <ecNumber evidence="2">2.3.1.234</ecNumber>
    </submittedName>
</protein>
<accession>A0A9D1VQG2</accession>
<dbReference type="CDD" id="cd24032">
    <property type="entry name" value="ASKHA_NBD_TsaB"/>
    <property type="match status" value="1"/>
</dbReference>
<feature type="domain" description="Gcp-like" evidence="1">
    <location>
        <begin position="35"/>
        <end position="134"/>
    </location>
</feature>
<name>A0A9D1VQG2_9BACT</name>
<dbReference type="InterPro" id="IPR022496">
    <property type="entry name" value="T6A_TsaB"/>
</dbReference>
<dbReference type="Pfam" id="PF00814">
    <property type="entry name" value="TsaD"/>
    <property type="match status" value="1"/>
</dbReference>
<evidence type="ECO:0000259" key="1">
    <source>
        <dbReference type="Pfam" id="PF00814"/>
    </source>
</evidence>
<dbReference type="AlphaFoldDB" id="A0A9D1VQG2"/>
<dbReference type="EMBL" id="DXFB01000012">
    <property type="protein sequence ID" value="HIX44685.1"/>
    <property type="molecule type" value="Genomic_DNA"/>
</dbReference>
<keyword evidence="2" id="KW-0012">Acyltransferase</keyword>
<dbReference type="Gene3D" id="3.30.420.40">
    <property type="match status" value="2"/>
</dbReference>
<dbReference type="GO" id="GO:0005829">
    <property type="term" value="C:cytosol"/>
    <property type="evidence" value="ECO:0007669"/>
    <property type="project" value="TreeGrafter"/>
</dbReference>
<evidence type="ECO:0000313" key="2">
    <source>
        <dbReference type="EMBL" id="HIX44685.1"/>
    </source>
</evidence>
<dbReference type="EC" id="2.3.1.234" evidence="2"/>
<dbReference type="NCBIfam" id="TIGR03725">
    <property type="entry name" value="T6A_YeaZ"/>
    <property type="match status" value="1"/>
</dbReference>
<dbReference type="GO" id="GO:0002949">
    <property type="term" value="P:tRNA threonylcarbamoyladenosine modification"/>
    <property type="evidence" value="ECO:0007669"/>
    <property type="project" value="InterPro"/>
</dbReference>
<comment type="caution">
    <text evidence="2">The sequence shown here is derived from an EMBL/GenBank/DDBJ whole genome shotgun (WGS) entry which is preliminary data.</text>
</comment>
<proteinExistence type="predicted"/>
<evidence type="ECO:0000313" key="3">
    <source>
        <dbReference type="Proteomes" id="UP000824246"/>
    </source>
</evidence>
<organism evidence="2 3">
    <name type="scientific">Candidatus Barnesiella excrementipullorum</name>
    <dbReference type="NCBI Taxonomy" id="2838479"/>
    <lineage>
        <taxon>Bacteria</taxon>
        <taxon>Pseudomonadati</taxon>
        <taxon>Bacteroidota</taxon>
        <taxon>Bacteroidia</taxon>
        <taxon>Bacteroidales</taxon>
        <taxon>Barnesiellaceae</taxon>
        <taxon>Barnesiella</taxon>
    </lineage>
</organism>
<dbReference type="Proteomes" id="UP000824246">
    <property type="component" value="Unassembled WGS sequence"/>
</dbReference>
<dbReference type="SUPFAM" id="SSF53067">
    <property type="entry name" value="Actin-like ATPase domain"/>
    <property type="match status" value="2"/>
</dbReference>
<dbReference type="InterPro" id="IPR043129">
    <property type="entry name" value="ATPase_NBD"/>
</dbReference>
<dbReference type="PANTHER" id="PTHR11735:SF11">
    <property type="entry name" value="TRNA THREONYLCARBAMOYLADENOSINE BIOSYNTHESIS PROTEIN TSAB"/>
    <property type="match status" value="1"/>
</dbReference>
<keyword evidence="2" id="KW-0808">Transferase</keyword>
<dbReference type="PANTHER" id="PTHR11735">
    <property type="entry name" value="TRNA N6-ADENOSINE THREONYLCARBAMOYLTRANSFERASE"/>
    <property type="match status" value="1"/>
</dbReference>
<dbReference type="InterPro" id="IPR000905">
    <property type="entry name" value="Gcp-like_dom"/>
</dbReference>